<gene>
    <name evidence="1" type="ORF">P344_04275</name>
</gene>
<dbReference type="RefSeq" id="WP_025317489.1">
    <property type="nucleotide sequence ID" value="NZ_CP002082.1"/>
</dbReference>
<keyword evidence="2" id="KW-1185">Reference proteome</keyword>
<name>W0GRG2_9MOLU</name>
<dbReference type="KEGG" id="smia:P344_04275"/>
<reference evidence="1 2" key="1">
    <citation type="submission" date="2013-09" db="EMBL/GenBank/DDBJ databases">
        <title>Complete genome sequence of Spiroplasma mirum suckling mouse cataract agent.</title>
        <authorList>
            <person name="Landry C.A."/>
            <person name="Bastian F.O."/>
            <person name="Thune R.L."/>
        </authorList>
    </citation>
    <scope>NUCLEOTIDE SEQUENCE [LARGE SCALE GENOMIC DNA]</scope>
    <source>
        <strain evidence="1 2">SMCA</strain>
    </source>
</reference>
<dbReference type="HOGENOM" id="CLU_2425452_0_0_14"/>
<evidence type="ECO:0000313" key="2">
    <source>
        <dbReference type="Proteomes" id="UP000019260"/>
    </source>
</evidence>
<dbReference type="EMBL" id="CP006720">
    <property type="protein sequence ID" value="AHI58181.1"/>
    <property type="molecule type" value="Genomic_DNA"/>
</dbReference>
<dbReference type="AlphaFoldDB" id="W0GRG2"/>
<protein>
    <recommendedName>
        <fullName evidence="3">LXG domain-containing protein</fullName>
    </recommendedName>
</protein>
<dbReference type="STRING" id="838561.P344_04275"/>
<sequence length="91" mass="10542">MPVNKLVSQLTGFINQEKEASSKLFFAFNQASTQLIIDDMANYQPIRMANANANAKIGTLKNQKNYYEQLLKEYDRTVQWQKNLNIGYYSL</sequence>
<proteinExistence type="predicted"/>
<accession>W0GRG2</accession>
<evidence type="ECO:0000313" key="1">
    <source>
        <dbReference type="EMBL" id="AHI58181.1"/>
    </source>
</evidence>
<evidence type="ECO:0008006" key="3">
    <source>
        <dbReference type="Google" id="ProtNLM"/>
    </source>
</evidence>
<dbReference type="PATRIC" id="fig|838561.3.peg.813"/>
<dbReference type="Proteomes" id="UP000019260">
    <property type="component" value="Chromosome"/>
</dbReference>
<dbReference type="KEGG" id="smir:SMM_0713"/>
<organism evidence="1 2">
    <name type="scientific">Spiroplasma mirum ATCC 29335</name>
    <dbReference type="NCBI Taxonomy" id="838561"/>
    <lineage>
        <taxon>Bacteria</taxon>
        <taxon>Bacillati</taxon>
        <taxon>Mycoplasmatota</taxon>
        <taxon>Mollicutes</taxon>
        <taxon>Entomoplasmatales</taxon>
        <taxon>Spiroplasmataceae</taxon>
        <taxon>Spiroplasma</taxon>
    </lineage>
</organism>